<dbReference type="Gene3D" id="3.30.1660.10">
    <property type="entry name" value="Flavin-binding protein dodecin"/>
    <property type="match status" value="1"/>
</dbReference>
<gene>
    <name evidence="1" type="ORF">FW778_20530</name>
</gene>
<accession>A0A5J5IF12</accession>
<dbReference type="Proteomes" id="UP000326903">
    <property type="component" value="Unassembled WGS sequence"/>
</dbReference>
<dbReference type="AlphaFoldDB" id="A0A5J5IF12"/>
<dbReference type="PANTHER" id="PTHR39324:SF1">
    <property type="entry name" value="CALCIUM DODECIN"/>
    <property type="match status" value="1"/>
</dbReference>
<dbReference type="InterPro" id="IPR009923">
    <property type="entry name" value="Dodecin"/>
</dbReference>
<comment type="caution">
    <text evidence="1">The sequence shown here is derived from an EMBL/GenBank/DDBJ whole genome shotgun (WGS) entry which is preliminary data.</text>
</comment>
<dbReference type="RefSeq" id="WP_150416764.1">
    <property type="nucleotide sequence ID" value="NZ_VYQF01000010.1"/>
</dbReference>
<organism evidence="1 2">
    <name type="scientific">Ginsengibacter hankyongi</name>
    <dbReference type="NCBI Taxonomy" id="2607284"/>
    <lineage>
        <taxon>Bacteria</taxon>
        <taxon>Pseudomonadati</taxon>
        <taxon>Bacteroidota</taxon>
        <taxon>Chitinophagia</taxon>
        <taxon>Chitinophagales</taxon>
        <taxon>Chitinophagaceae</taxon>
        <taxon>Ginsengibacter</taxon>
    </lineage>
</organism>
<proteinExistence type="predicted"/>
<dbReference type="PANTHER" id="PTHR39324">
    <property type="entry name" value="CALCIUM DODECIN"/>
    <property type="match status" value="1"/>
</dbReference>
<dbReference type="EMBL" id="VYQF01000010">
    <property type="protein sequence ID" value="KAA9035937.1"/>
    <property type="molecule type" value="Genomic_DNA"/>
</dbReference>
<protein>
    <submittedName>
        <fullName evidence="1">Dodecin domain-containing protein</fullName>
    </submittedName>
</protein>
<dbReference type="InterPro" id="IPR025543">
    <property type="entry name" value="Dodecin-like"/>
</dbReference>
<dbReference type="InterPro" id="IPR036694">
    <property type="entry name" value="Dodecin-like_sf"/>
</dbReference>
<dbReference type="Pfam" id="PF07311">
    <property type="entry name" value="Dodecin"/>
    <property type="match status" value="1"/>
</dbReference>
<evidence type="ECO:0000313" key="1">
    <source>
        <dbReference type="EMBL" id="KAA9035937.1"/>
    </source>
</evidence>
<keyword evidence="2" id="KW-1185">Reference proteome</keyword>
<evidence type="ECO:0000313" key="2">
    <source>
        <dbReference type="Proteomes" id="UP000326903"/>
    </source>
</evidence>
<sequence length="73" mass="8193">MALLKVLELMSSSTKSWEDAAQQAVTEASQTVKNIRSVYIQDHSAVVKNGKISEYRINAKVSFEIEHSVKLKK</sequence>
<name>A0A5J5IF12_9BACT</name>
<dbReference type="SUPFAM" id="SSF89807">
    <property type="entry name" value="Dodecin-like"/>
    <property type="match status" value="1"/>
</dbReference>
<reference evidence="1 2" key="1">
    <citation type="submission" date="2019-09" db="EMBL/GenBank/DDBJ databases">
        <title>Draft genome sequence of Ginsengibacter sp. BR5-29.</title>
        <authorList>
            <person name="Im W.-T."/>
        </authorList>
    </citation>
    <scope>NUCLEOTIDE SEQUENCE [LARGE SCALE GENOMIC DNA]</scope>
    <source>
        <strain evidence="1 2">BR5-29</strain>
    </source>
</reference>